<dbReference type="RefSeq" id="XP_034253362.1">
    <property type="nucleotide sequence ID" value="XM_034397471.1"/>
</dbReference>
<protein>
    <recommendedName>
        <fullName evidence="9">Mitochondrial pyruvate carrier</fullName>
    </recommendedName>
</protein>
<keyword evidence="10" id="KW-1185">Reference proteome</keyword>
<dbReference type="GO" id="GO:0005743">
    <property type="term" value="C:mitochondrial inner membrane"/>
    <property type="evidence" value="ECO:0007669"/>
    <property type="project" value="UniProtKB-SubCell"/>
</dbReference>
<keyword evidence="3 9" id="KW-0813">Transport</keyword>
<evidence type="ECO:0000313" key="11">
    <source>
        <dbReference type="RefSeq" id="XP_034253362.1"/>
    </source>
</evidence>
<keyword evidence="5 9" id="KW-0999">Mitochondrion inner membrane</keyword>
<proteinExistence type="inferred from homology"/>
<evidence type="ECO:0000256" key="8">
    <source>
        <dbReference type="ARBA" id="ARBA00023136"/>
    </source>
</evidence>
<evidence type="ECO:0000256" key="7">
    <source>
        <dbReference type="ARBA" id="ARBA00023128"/>
    </source>
</evidence>
<dbReference type="InParanoid" id="A0A6P9A649"/>
<dbReference type="OrthoDB" id="869189at2759"/>
<dbReference type="PANTHER" id="PTHR14154">
    <property type="entry name" value="UPF0041 BRAIN PROTEIN 44-RELATED"/>
    <property type="match status" value="1"/>
</dbReference>
<keyword evidence="4" id="KW-0812">Transmembrane</keyword>
<evidence type="ECO:0000256" key="3">
    <source>
        <dbReference type="ARBA" id="ARBA00022448"/>
    </source>
</evidence>
<evidence type="ECO:0000256" key="9">
    <source>
        <dbReference type="RuleBase" id="RU363100"/>
    </source>
</evidence>
<reference evidence="11" key="1">
    <citation type="submission" date="2025-08" db="UniProtKB">
        <authorList>
            <consortium name="RefSeq"/>
        </authorList>
    </citation>
    <scope>IDENTIFICATION</scope>
    <source>
        <tissue evidence="11">Total insect</tissue>
    </source>
</reference>
<dbReference type="GeneID" id="117652507"/>
<organism evidence="11">
    <name type="scientific">Thrips palmi</name>
    <name type="common">Melon thrips</name>
    <dbReference type="NCBI Taxonomy" id="161013"/>
    <lineage>
        <taxon>Eukaryota</taxon>
        <taxon>Metazoa</taxon>
        <taxon>Ecdysozoa</taxon>
        <taxon>Arthropoda</taxon>
        <taxon>Hexapoda</taxon>
        <taxon>Insecta</taxon>
        <taxon>Pterygota</taxon>
        <taxon>Neoptera</taxon>
        <taxon>Paraneoptera</taxon>
        <taxon>Thysanoptera</taxon>
        <taxon>Terebrantia</taxon>
        <taxon>Thripoidea</taxon>
        <taxon>Thripidae</taxon>
        <taxon>Thrips</taxon>
    </lineage>
</organism>
<comment type="function">
    <text evidence="9">Mediates the uptake of pyruvate into mitochondria.</text>
</comment>
<evidence type="ECO:0000256" key="5">
    <source>
        <dbReference type="ARBA" id="ARBA00022792"/>
    </source>
</evidence>
<evidence type="ECO:0000256" key="6">
    <source>
        <dbReference type="ARBA" id="ARBA00022989"/>
    </source>
</evidence>
<dbReference type="GO" id="GO:0006850">
    <property type="term" value="P:pyruvate import into mitochondria"/>
    <property type="evidence" value="ECO:0007669"/>
    <property type="project" value="InterPro"/>
</dbReference>
<evidence type="ECO:0000256" key="4">
    <source>
        <dbReference type="ARBA" id="ARBA00022692"/>
    </source>
</evidence>
<evidence type="ECO:0000256" key="1">
    <source>
        <dbReference type="ARBA" id="ARBA00004448"/>
    </source>
</evidence>
<comment type="similarity">
    <text evidence="2 9">Belongs to the mitochondrial pyruvate carrier (MPC) (TC 2.A.105) family.</text>
</comment>
<sequence length="122" mass="13872">MSVIYRRSMAYLDKFVPPKYAPLWNHPAGPKTIFFWSPWFKWGLVVAGLSDLKRPVESVSLPQSLALSVTGLIWSRYCLVITPINYNLCAVNVFVAMVGTYQVQRAARYQLALRDSEQAAEM</sequence>
<evidence type="ECO:0000313" key="10">
    <source>
        <dbReference type="Proteomes" id="UP000515158"/>
    </source>
</evidence>
<keyword evidence="8" id="KW-0472">Membrane</keyword>
<comment type="subcellular location">
    <subcellularLocation>
        <location evidence="1 9">Mitochondrion inner membrane</location>
        <topology evidence="1 9">Multi-pass membrane protein</topology>
    </subcellularLocation>
</comment>
<dbReference type="InterPro" id="IPR005336">
    <property type="entry name" value="MPC"/>
</dbReference>
<gene>
    <name evidence="11" type="primary">LOC117652507</name>
</gene>
<keyword evidence="6" id="KW-1133">Transmembrane helix</keyword>
<accession>A0A6P9A649</accession>
<dbReference type="Pfam" id="PF03650">
    <property type="entry name" value="MPC"/>
    <property type="match status" value="1"/>
</dbReference>
<keyword evidence="7 9" id="KW-0496">Mitochondrion</keyword>
<dbReference type="Proteomes" id="UP000515158">
    <property type="component" value="Unplaced"/>
</dbReference>
<evidence type="ECO:0000256" key="2">
    <source>
        <dbReference type="ARBA" id="ARBA00006416"/>
    </source>
</evidence>
<dbReference type="KEGG" id="tpal:117652507"/>
<dbReference type="AlphaFoldDB" id="A0A6P9A649"/>
<name>A0A6P9A649_THRPL</name>